<accession>K0R808</accession>
<proteinExistence type="predicted"/>
<organism evidence="2 3">
    <name type="scientific">Thalassiosira oceanica</name>
    <name type="common">Marine diatom</name>
    <dbReference type="NCBI Taxonomy" id="159749"/>
    <lineage>
        <taxon>Eukaryota</taxon>
        <taxon>Sar</taxon>
        <taxon>Stramenopiles</taxon>
        <taxon>Ochrophyta</taxon>
        <taxon>Bacillariophyta</taxon>
        <taxon>Coscinodiscophyceae</taxon>
        <taxon>Thalassiosirophycidae</taxon>
        <taxon>Thalassiosirales</taxon>
        <taxon>Thalassiosiraceae</taxon>
        <taxon>Thalassiosira</taxon>
    </lineage>
</organism>
<feature type="region of interest" description="Disordered" evidence="1">
    <location>
        <begin position="14"/>
        <end position="73"/>
    </location>
</feature>
<dbReference type="Proteomes" id="UP000266841">
    <property type="component" value="Unassembled WGS sequence"/>
</dbReference>
<feature type="compositionally biased region" description="Low complexity" evidence="1">
    <location>
        <begin position="28"/>
        <end position="48"/>
    </location>
</feature>
<feature type="compositionally biased region" description="Polar residues" evidence="1">
    <location>
        <begin position="59"/>
        <end position="73"/>
    </location>
</feature>
<evidence type="ECO:0000313" key="2">
    <source>
        <dbReference type="EMBL" id="EJK44911.1"/>
    </source>
</evidence>
<gene>
    <name evidence="2" type="ORF">THAOC_36513</name>
</gene>
<sequence length="687" mass="72838">MGVGYIKVLAIQAPTASPVPPTPPPTSTPSLSIAPSSSLGPSQSIVPSAVPSAKPSLSAAPTESFQPSAVPSSSPTAIWCPDWSGSNTGCTTDCEPWMHDMGYSSVDIGVCCRTWYGGDLNQCLRKEDAVNGAVEGGWYVNWQKCVKDCEASTPGCGGSPYDITVSLYDSQETCCEEELSWLSRSDCMLQSSVPQAGDTQMWFREKLNTVQTMTDVWQGGNIAPFRHEEDLPGWPSTASPVTQAPTKIVTSPPSLRPVSSSPTASPSSSPTSAPSQPPTTSSPTASPVTASPTKSPVVNPFSEVGDGHCEASSGDNYDYVAYIDIEFDICPGYCMAKDNGALVGYEHYAWDSTRPNQNNECRCLWDNGNVNLPEAELGNWTYDVTLEGTGAISAAVEASGETGWWKCHSLNIYDPAQVPFSYVGPGYCKDVARESYPSIKFGLGSSAVENAAACMSTCLSLSTSANDLAGYSAATLDNPVNDKCLCVFKAGNLPSPCPDSAIECSDSNNNGPLIGQYPARLFGKEAGASMVDCYRYNVFDGFAGDAAALAAFNEVTDKYLRPTSGFCASGDYSGGSSTAYTISQFYEEGLFTDDEDGERVCYEYCEPFEVLSGYLGFSWKDPDNGAKCVCYFETAGQLPDSSSSPALPAGSTTLEHSNTITTPIVGTISASGAKTWFEPNNCYAFKP</sequence>
<comment type="caution">
    <text evidence="2">The sequence shown here is derived from an EMBL/GenBank/DDBJ whole genome shotgun (WGS) entry which is preliminary data.</text>
</comment>
<keyword evidence="3" id="KW-1185">Reference proteome</keyword>
<protein>
    <submittedName>
        <fullName evidence="2">Uncharacterized protein</fullName>
    </submittedName>
</protein>
<dbReference type="AlphaFoldDB" id="K0R808"/>
<feature type="compositionally biased region" description="Polar residues" evidence="1">
    <location>
        <begin position="236"/>
        <end position="249"/>
    </location>
</feature>
<feature type="compositionally biased region" description="Pro residues" evidence="1">
    <location>
        <begin position="17"/>
        <end position="27"/>
    </location>
</feature>
<dbReference type="EMBL" id="AGNL01049062">
    <property type="protein sequence ID" value="EJK44911.1"/>
    <property type="molecule type" value="Genomic_DNA"/>
</dbReference>
<evidence type="ECO:0000313" key="3">
    <source>
        <dbReference type="Proteomes" id="UP000266841"/>
    </source>
</evidence>
<evidence type="ECO:0000256" key="1">
    <source>
        <dbReference type="SAM" id="MobiDB-lite"/>
    </source>
</evidence>
<feature type="region of interest" description="Disordered" evidence="1">
    <location>
        <begin position="227"/>
        <end position="301"/>
    </location>
</feature>
<feature type="compositionally biased region" description="Low complexity" evidence="1">
    <location>
        <begin position="251"/>
        <end position="298"/>
    </location>
</feature>
<name>K0R808_THAOC</name>
<reference evidence="2 3" key="1">
    <citation type="journal article" date="2012" name="Genome Biol.">
        <title>Genome and low-iron response of an oceanic diatom adapted to chronic iron limitation.</title>
        <authorList>
            <person name="Lommer M."/>
            <person name="Specht M."/>
            <person name="Roy A.S."/>
            <person name="Kraemer L."/>
            <person name="Andreson R."/>
            <person name="Gutowska M.A."/>
            <person name="Wolf J."/>
            <person name="Bergner S.V."/>
            <person name="Schilhabel M.B."/>
            <person name="Klostermeier U.C."/>
            <person name="Beiko R.G."/>
            <person name="Rosenstiel P."/>
            <person name="Hippler M."/>
            <person name="Laroche J."/>
        </authorList>
    </citation>
    <scope>NUCLEOTIDE SEQUENCE [LARGE SCALE GENOMIC DNA]</scope>
    <source>
        <strain evidence="2 3">CCMP1005</strain>
    </source>
</reference>